<keyword evidence="1" id="KW-0472">Membrane</keyword>
<evidence type="ECO:0000313" key="3">
    <source>
        <dbReference type="Proteomes" id="UP000256519"/>
    </source>
</evidence>
<feature type="transmembrane region" description="Helical" evidence="1">
    <location>
        <begin position="7"/>
        <end position="29"/>
    </location>
</feature>
<keyword evidence="1" id="KW-1133">Transmembrane helix</keyword>
<accession>A0A3D8X9P4</accession>
<feature type="transmembrane region" description="Helical" evidence="1">
    <location>
        <begin position="35"/>
        <end position="52"/>
    </location>
</feature>
<comment type="caution">
    <text evidence="2">The sequence shown here is derived from an EMBL/GenBank/DDBJ whole genome shotgun (WGS) entry which is preliminary data.</text>
</comment>
<protein>
    <submittedName>
        <fullName evidence="2">Uncharacterized protein</fullName>
    </submittedName>
</protein>
<gene>
    <name evidence="2" type="ORF">C3744_00265</name>
</gene>
<dbReference type="AlphaFoldDB" id="A0A3D8X9P4"/>
<dbReference type="Proteomes" id="UP000256519">
    <property type="component" value="Unassembled WGS sequence"/>
</dbReference>
<name>A0A3D8X9P4_PRIMG</name>
<reference evidence="2 3" key="1">
    <citation type="journal article" date="2018" name="Appl. Environ. Microbiol.">
        <title>Antimicrobial susceptibility testing and tentative epidemiological cut-off values of five Bacillus species relevant for use as animal feed additives or for plant protection.</title>
        <authorList>
            <person name="Agerso Y."/>
            <person name="Stuer-Lauridsen B."/>
            <person name="Bjerre K."/>
            <person name="Jensen M.G."/>
            <person name="Johansen E."/>
            <person name="Bennedsen M."/>
            <person name="Brockmann E."/>
            <person name="Nielsen B."/>
        </authorList>
    </citation>
    <scope>NUCLEOTIDE SEQUENCE [LARGE SCALE GENOMIC DNA]</scope>
    <source>
        <strain evidence="2 3">CHCC20162</strain>
    </source>
</reference>
<dbReference type="EMBL" id="PQWM01000004">
    <property type="protein sequence ID" value="RDZ18868.1"/>
    <property type="molecule type" value="Genomic_DNA"/>
</dbReference>
<sequence>MKEFLSSFLLITSWLIFAISVYLFVIVLIAPSYAFIPFCKVAGAGLVCFYLSKKLNKKTKVN</sequence>
<proteinExistence type="predicted"/>
<keyword evidence="1" id="KW-0812">Transmembrane</keyword>
<evidence type="ECO:0000256" key="1">
    <source>
        <dbReference type="SAM" id="Phobius"/>
    </source>
</evidence>
<organism evidence="2 3">
    <name type="scientific">Priestia megaterium</name>
    <name type="common">Bacillus megaterium</name>
    <dbReference type="NCBI Taxonomy" id="1404"/>
    <lineage>
        <taxon>Bacteria</taxon>
        <taxon>Bacillati</taxon>
        <taxon>Bacillota</taxon>
        <taxon>Bacilli</taxon>
        <taxon>Bacillales</taxon>
        <taxon>Bacillaceae</taxon>
        <taxon>Priestia</taxon>
    </lineage>
</organism>
<evidence type="ECO:0000313" key="2">
    <source>
        <dbReference type="EMBL" id="RDZ18868.1"/>
    </source>
</evidence>